<feature type="compositionally biased region" description="Basic and acidic residues" evidence="1">
    <location>
        <begin position="9"/>
        <end position="22"/>
    </location>
</feature>
<proteinExistence type="predicted"/>
<protein>
    <submittedName>
        <fullName evidence="2">Uncharacterized protein</fullName>
    </submittedName>
</protein>
<sequence length="59" mass="6756">MAPAGFTRQAKEEHPIADDKPDEIEVHFVRGDQQWKSEAERDAGVVTLKITQKLRRPID</sequence>
<evidence type="ECO:0000313" key="2">
    <source>
        <dbReference type="EMBL" id="SJN21069.1"/>
    </source>
</evidence>
<keyword evidence="3" id="KW-1185">Reference proteome</keyword>
<evidence type="ECO:0000313" key="3">
    <source>
        <dbReference type="Proteomes" id="UP000196320"/>
    </source>
</evidence>
<name>A0A1R4IMY4_9MICO</name>
<dbReference type="Proteomes" id="UP000196320">
    <property type="component" value="Unassembled WGS sequence"/>
</dbReference>
<dbReference type="EMBL" id="FUKO01000011">
    <property type="protein sequence ID" value="SJN21069.1"/>
    <property type="molecule type" value="Genomic_DNA"/>
</dbReference>
<organism evidence="2 3">
    <name type="scientific">Microbacterium esteraromaticum</name>
    <dbReference type="NCBI Taxonomy" id="57043"/>
    <lineage>
        <taxon>Bacteria</taxon>
        <taxon>Bacillati</taxon>
        <taxon>Actinomycetota</taxon>
        <taxon>Actinomycetes</taxon>
        <taxon>Micrococcales</taxon>
        <taxon>Microbacteriaceae</taxon>
        <taxon>Microbacterium</taxon>
    </lineage>
</organism>
<evidence type="ECO:0000256" key="1">
    <source>
        <dbReference type="SAM" id="MobiDB-lite"/>
    </source>
</evidence>
<reference evidence="2 3" key="1">
    <citation type="submission" date="2017-02" db="EMBL/GenBank/DDBJ databases">
        <authorList>
            <person name="Peterson S.W."/>
        </authorList>
    </citation>
    <scope>NUCLEOTIDE SEQUENCE [LARGE SCALE GENOMIC DNA]</scope>
    <source>
        <strain evidence="2 3">B Mb 05.01</strain>
    </source>
</reference>
<dbReference type="AlphaFoldDB" id="A0A1R4IMY4"/>
<accession>A0A1R4IMY4</accession>
<feature type="region of interest" description="Disordered" evidence="1">
    <location>
        <begin position="1"/>
        <end position="22"/>
    </location>
</feature>
<gene>
    <name evidence="2" type="ORF">FM104_02960</name>
</gene>